<name>A0ABT1MVM6_9RHOB</name>
<organism evidence="1 2">
    <name type="scientific">Paracoccus albicereus</name>
    <dbReference type="NCBI Taxonomy" id="2922394"/>
    <lineage>
        <taxon>Bacteria</taxon>
        <taxon>Pseudomonadati</taxon>
        <taxon>Pseudomonadota</taxon>
        <taxon>Alphaproteobacteria</taxon>
        <taxon>Rhodobacterales</taxon>
        <taxon>Paracoccaceae</taxon>
        <taxon>Paracoccus</taxon>
    </lineage>
</organism>
<proteinExistence type="predicted"/>
<keyword evidence="2" id="KW-1185">Reference proteome</keyword>
<gene>
    <name evidence="1" type="ORF">MLD63_14035</name>
</gene>
<dbReference type="EMBL" id="JAKZEU010000005">
    <property type="protein sequence ID" value="MCQ0971541.1"/>
    <property type="molecule type" value="Genomic_DNA"/>
</dbReference>
<evidence type="ECO:0000313" key="2">
    <source>
        <dbReference type="Proteomes" id="UP001203945"/>
    </source>
</evidence>
<dbReference type="Proteomes" id="UP001203945">
    <property type="component" value="Unassembled WGS sequence"/>
</dbReference>
<sequence>MALLLWRACEGSLSNEAGALVKDITMGSISQIVSGRRLSFTVPGCEFRRVYLVKGNCSLDYILSDCGRWYLDRIEIYSAATVLREKNIGKSHELLIDMHSRTRFEDDQNGNSLLILSPMDLLSLCCRAFDFYPGWSNQRHAAWQDRLTTQLGNDSIEALRAAFDAIFDAFDVLSGERGYYAARVLHHHAVEVTAIGGSVRRR</sequence>
<accession>A0ABT1MVM6</accession>
<evidence type="ECO:0000313" key="1">
    <source>
        <dbReference type="EMBL" id="MCQ0971541.1"/>
    </source>
</evidence>
<comment type="caution">
    <text evidence="1">The sequence shown here is derived from an EMBL/GenBank/DDBJ whole genome shotgun (WGS) entry which is preliminary data.</text>
</comment>
<protein>
    <submittedName>
        <fullName evidence="1">Uncharacterized protein</fullName>
    </submittedName>
</protein>
<reference evidence="1 2" key="1">
    <citation type="submission" date="2022-03" db="EMBL/GenBank/DDBJ databases">
        <authorList>
            <person name="He Y."/>
        </authorList>
    </citation>
    <scope>NUCLEOTIDE SEQUENCE [LARGE SCALE GENOMIC DNA]</scope>
    <source>
        <strain evidence="1 2">TK19116</strain>
    </source>
</reference>
<dbReference type="RefSeq" id="WP_255330551.1">
    <property type="nucleotide sequence ID" value="NZ_JAKZEU010000005.1"/>
</dbReference>